<keyword evidence="7" id="KW-0460">Magnesium</keyword>
<evidence type="ECO:0000256" key="4">
    <source>
        <dbReference type="ARBA" id="ARBA00012381"/>
    </source>
</evidence>
<dbReference type="Gene3D" id="3.90.79.20">
    <property type="match status" value="1"/>
</dbReference>
<dbReference type="InterPro" id="IPR050241">
    <property type="entry name" value="NAD-cap_RNA_hydrolase_NudC"/>
</dbReference>
<evidence type="ECO:0000256" key="7">
    <source>
        <dbReference type="ARBA" id="ARBA00022842"/>
    </source>
</evidence>
<dbReference type="InterPro" id="IPR015797">
    <property type="entry name" value="NUDIX_hydrolase-like_dom_sf"/>
</dbReference>
<comment type="similarity">
    <text evidence="3">Belongs to the Nudix hydrolase family. NudC subfamily.</text>
</comment>
<dbReference type="Pfam" id="PF09297">
    <property type="entry name" value="Zn_ribbon_NUD"/>
    <property type="match status" value="1"/>
</dbReference>
<name>A0ABV1ID14_9ACTN</name>
<organism evidence="11 12">
    <name type="scientific">Paratractidigestivibacter faecalis</name>
    <dbReference type="NCBI Taxonomy" id="2292441"/>
    <lineage>
        <taxon>Bacteria</taxon>
        <taxon>Bacillati</taxon>
        <taxon>Actinomycetota</taxon>
        <taxon>Coriobacteriia</taxon>
        <taxon>Coriobacteriales</taxon>
        <taxon>Atopobiaceae</taxon>
        <taxon>Paratractidigestivibacter</taxon>
    </lineage>
</organism>
<dbReference type="Pfam" id="PF00293">
    <property type="entry name" value="NUDIX"/>
    <property type="match status" value="1"/>
</dbReference>
<dbReference type="PROSITE" id="PS00893">
    <property type="entry name" value="NUDIX_BOX"/>
    <property type="match status" value="1"/>
</dbReference>
<keyword evidence="5" id="KW-0479">Metal-binding</keyword>
<evidence type="ECO:0000256" key="3">
    <source>
        <dbReference type="ARBA" id="ARBA00009595"/>
    </source>
</evidence>
<evidence type="ECO:0000256" key="6">
    <source>
        <dbReference type="ARBA" id="ARBA00022801"/>
    </source>
</evidence>
<sequence length="291" mass="32805">MIQEIGRAYDNHYVACEAAGADYVLHYRERGCLVHVTSHGGADAWAEGNAFDLPRVRDLAERPSRLVYAFAIGGARFFLALDDEVAAPAGFAYEAVNWLRYAEPAELLFAVVTGSQLDRWYRDNRFCSRCGHPTELGPRSREIVCPECASIVYPKICPGVICAVTRRDADGEKIVLTRYNGRTTALWALVAGFTEIGEPLEDTVRREVMEEVGLHVKNLRFYKSQPWSFTDTLLVGFWCEVDGDPTITVDHSELKEARWFGRDEIPLERTGDRVSLTGEMIEQFRLHGIPE</sequence>
<keyword evidence="8" id="KW-0520">NAD</keyword>
<evidence type="ECO:0000256" key="5">
    <source>
        <dbReference type="ARBA" id="ARBA00022723"/>
    </source>
</evidence>
<dbReference type="PROSITE" id="PS51462">
    <property type="entry name" value="NUDIX"/>
    <property type="match status" value="1"/>
</dbReference>
<dbReference type="InterPro" id="IPR000086">
    <property type="entry name" value="NUDIX_hydrolase_dom"/>
</dbReference>
<proteinExistence type="inferred from homology"/>
<dbReference type="PANTHER" id="PTHR42904:SF6">
    <property type="entry name" value="NAD-CAPPED RNA HYDROLASE NUDT12"/>
    <property type="match status" value="1"/>
</dbReference>
<dbReference type="GO" id="GO:0016787">
    <property type="term" value="F:hydrolase activity"/>
    <property type="evidence" value="ECO:0007669"/>
    <property type="project" value="UniProtKB-KW"/>
</dbReference>
<dbReference type="SUPFAM" id="SSF55811">
    <property type="entry name" value="Nudix"/>
    <property type="match status" value="1"/>
</dbReference>
<accession>A0ABV1ID14</accession>
<dbReference type="RefSeq" id="WP_349181150.1">
    <property type="nucleotide sequence ID" value="NZ_JBBNGS010000001.1"/>
</dbReference>
<keyword evidence="12" id="KW-1185">Reference proteome</keyword>
<reference evidence="11 12" key="1">
    <citation type="submission" date="2024-04" db="EMBL/GenBank/DDBJ databases">
        <title>Human intestinal bacterial collection.</title>
        <authorList>
            <person name="Pauvert C."/>
            <person name="Hitch T.C.A."/>
            <person name="Clavel T."/>
        </authorList>
    </citation>
    <scope>NUCLEOTIDE SEQUENCE [LARGE SCALE GENOMIC DNA]</scope>
    <source>
        <strain evidence="11 12">CLA-AA-H197</strain>
    </source>
</reference>
<gene>
    <name evidence="11" type="primary">nudC</name>
    <name evidence="11" type="ORF">AAAT05_00270</name>
</gene>
<protein>
    <recommendedName>
        <fullName evidence="4">NAD(+) diphosphatase</fullName>
        <ecNumber evidence="4">3.6.1.22</ecNumber>
    </recommendedName>
</protein>
<feature type="domain" description="Nudix hydrolase" evidence="10">
    <location>
        <begin position="155"/>
        <end position="286"/>
    </location>
</feature>
<evidence type="ECO:0000313" key="11">
    <source>
        <dbReference type="EMBL" id="MEQ2636789.1"/>
    </source>
</evidence>
<dbReference type="Gene3D" id="3.90.79.10">
    <property type="entry name" value="Nucleoside Triphosphate Pyrophosphohydrolase"/>
    <property type="match status" value="1"/>
</dbReference>
<dbReference type="NCBIfam" id="NF001299">
    <property type="entry name" value="PRK00241.1"/>
    <property type="match status" value="1"/>
</dbReference>
<comment type="cofactor">
    <cofactor evidence="2">
        <name>Zn(2+)</name>
        <dbReference type="ChEBI" id="CHEBI:29105"/>
    </cofactor>
</comment>
<evidence type="ECO:0000256" key="9">
    <source>
        <dbReference type="ARBA" id="ARBA00023679"/>
    </source>
</evidence>
<evidence type="ECO:0000256" key="8">
    <source>
        <dbReference type="ARBA" id="ARBA00023027"/>
    </source>
</evidence>
<comment type="caution">
    <text evidence="11">The sequence shown here is derived from an EMBL/GenBank/DDBJ whole genome shotgun (WGS) entry which is preliminary data.</text>
</comment>
<evidence type="ECO:0000256" key="2">
    <source>
        <dbReference type="ARBA" id="ARBA00001947"/>
    </source>
</evidence>
<dbReference type="EMBL" id="JBBNGS010000001">
    <property type="protein sequence ID" value="MEQ2636789.1"/>
    <property type="molecule type" value="Genomic_DNA"/>
</dbReference>
<comment type="cofactor">
    <cofactor evidence="1">
        <name>Mg(2+)</name>
        <dbReference type="ChEBI" id="CHEBI:18420"/>
    </cofactor>
</comment>
<dbReference type="InterPro" id="IPR015376">
    <property type="entry name" value="Znr_NADH_PPase"/>
</dbReference>
<dbReference type="InterPro" id="IPR020084">
    <property type="entry name" value="NUDIX_hydrolase_CS"/>
</dbReference>
<dbReference type="EC" id="3.6.1.22" evidence="4"/>
<dbReference type="PANTHER" id="PTHR42904">
    <property type="entry name" value="NUDIX HYDROLASE, NUDC SUBFAMILY"/>
    <property type="match status" value="1"/>
</dbReference>
<keyword evidence="6 11" id="KW-0378">Hydrolase</keyword>
<dbReference type="InterPro" id="IPR049734">
    <property type="entry name" value="NudC-like_C"/>
</dbReference>
<evidence type="ECO:0000313" key="12">
    <source>
        <dbReference type="Proteomes" id="UP001478817"/>
    </source>
</evidence>
<dbReference type="Proteomes" id="UP001478817">
    <property type="component" value="Unassembled WGS sequence"/>
</dbReference>
<dbReference type="CDD" id="cd03429">
    <property type="entry name" value="NUDIX_NADH_pyrophosphatase_Nudt13"/>
    <property type="match status" value="1"/>
</dbReference>
<comment type="catalytic activity">
    <reaction evidence="9">
        <text>a 5'-end NAD(+)-phospho-ribonucleoside in mRNA + H2O = a 5'-end phospho-adenosine-phospho-ribonucleoside in mRNA + beta-nicotinamide D-ribonucleotide + 2 H(+)</text>
        <dbReference type="Rhea" id="RHEA:60876"/>
        <dbReference type="Rhea" id="RHEA-COMP:15698"/>
        <dbReference type="Rhea" id="RHEA-COMP:15719"/>
        <dbReference type="ChEBI" id="CHEBI:14649"/>
        <dbReference type="ChEBI" id="CHEBI:15377"/>
        <dbReference type="ChEBI" id="CHEBI:15378"/>
        <dbReference type="ChEBI" id="CHEBI:144029"/>
        <dbReference type="ChEBI" id="CHEBI:144051"/>
    </reaction>
    <physiologicalReaction direction="left-to-right" evidence="9">
        <dbReference type="Rhea" id="RHEA:60877"/>
    </physiologicalReaction>
</comment>
<evidence type="ECO:0000256" key="1">
    <source>
        <dbReference type="ARBA" id="ARBA00001946"/>
    </source>
</evidence>
<evidence type="ECO:0000259" key="10">
    <source>
        <dbReference type="PROSITE" id="PS51462"/>
    </source>
</evidence>